<dbReference type="GO" id="GO:0009029">
    <property type="term" value="F:lipid-A 4'-kinase activity"/>
    <property type="evidence" value="ECO:0007669"/>
    <property type="project" value="UniProtKB-UniRule"/>
</dbReference>
<dbReference type="InterPro" id="IPR003758">
    <property type="entry name" value="LpxK"/>
</dbReference>
<evidence type="ECO:0000256" key="2">
    <source>
        <dbReference type="ARBA" id="ARBA00004870"/>
    </source>
</evidence>
<dbReference type="GO" id="GO:0009245">
    <property type="term" value="P:lipid A biosynthetic process"/>
    <property type="evidence" value="ECO:0007669"/>
    <property type="project" value="UniProtKB-UniRule"/>
</dbReference>
<evidence type="ECO:0000256" key="7">
    <source>
        <dbReference type="ARBA" id="ARBA00022679"/>
    </source>
</evidence>
<keyword evidence="14" id="KW-1133">Transmembrane helix</keyword>
<name>A0A2D3WBR3_9BACT</name>
<dbReference type="NCBIfam" id="TIGR00682">
    <property type="entry name" value="lpxK"/>
    <property type="match status" value="1"/>
</dbReference>
<dbReference type="GO" id="GO:0005524">
    <property type="term" value="F:ATP binding"/>
    <property type="evidence" value="ECO:0007669"/>
    <property type="project" value="UniProtKB-UniRule"/>
</dbReference>
<keyword evidence="7 13" id="KW-0808">Transferase</keyword>
<evidence type="ECO:0000256" key="12">
    <source>
        <dbReference type="ARBA" id="ARBA00029757"/>
    </source>
</evidence>
<comment type="caution">
    <text evidence="15">The sequence shown here is derived from an EMBL/GenBank/DDBJ whole genome shotgun (WGS) entry which is preliminary data.</text>
</comment>
<proteinExistence type="inferred from homology"/>
<evidence type="ECO:0000256" key="8">
    <source>
        <dbReference type="ARBA" id="ARBA00022741"/>
    </source>
</evidence>
<dbReference type="EC" id="2.7.1.130" evidence="3 13"/>
<keyword evidence="6 13" id="KW-0441">Lipid A biosynthesis</keyword>
<evidence type="ECO:0000256" key="3">
    <source>
        <dbReference type="ARBA" id="ARBA00012071"/>
    </source>
</evidence>
<evidence type="ECO:0000256" key="13">
    <source>
        <dbReference type="HAMAP-Rule" id="MF_00409"/>
    </source>
</evidence>
<dbReference type="Proteomes" id="UP000231638">
    <property type="component" value="Unassembled WGS sequence"/>
</dbReference>
<keyword evidence="14" id="KW-0812">Transmembrane</keyword>
<evidence type="ECO:0000313" key="16">
    <source>
        <dbReference type="Proteomes" id="UP000231638"/>
    </source>
</evidence>
<dbReference type="GO" id="GO:0009244">
    <property type="term" value="P:lipopolysaccharide core region biosynthetic process"/>
    <property type="evidence" value="ECO:0007669"/>
    <property type="project" value="TreeGrafter"/>
</dbReference>
<comment type="catalytic activity">
    <reaction evidence="13">
        <text>a lipid A disaccharide + ATP = a lipid IVA + ADP + H(+)</text>
        <dbReference type="Rhea" id="RHEA:67840"/>
        <dbReference type="ChEBI" id="CHEBI:15378"/>
        <dbReference type="ChEBI" id="CHEBI:30616"/>
        <dbReference type="ChEBI" id="CHEBI:176343"/>
        <dbReference type="ChEBI" id="CHEBI:176425"/>
        <dbReference type="ChEBI" id="CHEBI:456216"/>
        <dbReference type="EC" id="2.7.1.130"/>
    </reaction>
</comment>
<keyword evidence="14" id="KW-0472">Membrane</keyword>
<evidence type="ECO:0000256" key="14">
    <source>
        <dbReference type="SAM" id="Phobius"/>
    </source>
</evidence>
<evidence type="ECO:0000256" key="5">
    <source>
        <dbReference type="ARBA" id="ARBA00022516"/>
    </source>
</evidence>
<dbReference type="UniPathway" id="UPA00359">
    <property type="reaction ID" value="UER00482"/>
</dbReference>
<dbReference type="EMBL" id="DLUG01000169">
    <property type="protein sequence ID" value="DAB36167.1"/>
    <property type="molecule type" value="Genomic_DNA"/>
</dbReference>
<dbReference type="PANTHER" id="PTHR42724">
    <property type="entry name" value="TETRAACYLDISACCHARIDE 4'-KINASE"/>
    <property type="match status" value="1"/>
</dbReference>
<feature type="binding site" evidence="13">
    <location>
        <begin position="66"/>
        <end position="73"/>
    </location>
    <ligand>
        <name>ATP</name>
        <dbReference type="ChEBI" id="CHEBI:30616"/>
    </ligand>
</feature>
<evidence type="ECO:0000256" key="1">
    <source>
        <dbReference type="ARBA" id="ARBA00002274"/>
    </source>
</evidence>
<dbReference type="AlphaFoldDB" id="A0A2D3WBR3"/>
<comment type="function">
    <text evidence="1 13">Transfers the gamma-phosphate of ATP to the 4'-position of a tetraacyldisaccharide 1-phosphate intermediate (termed DS-1-P) to form tetraacyldisaccharide 1,4'-bis-phosphate (lipid IVA).</text>
</comment>
<keyword evidence="9 13" id="KW-0418">Kinase</keyword>
<gene>
    <name evidence="13" type="primary">lpxK</name>
    <name evidence="15" type="ORF">CFH80_06305</name>
</gene>
<dbReference type="HAMAP" id="MF_00409">
    <property type="entry name" value="LpxK"/>
    <property type="match status" value="1"/>
</dbReference>
<dbReference type="STRING" id="366522.GCA_001548055_01123"/>
<protein>
    <recommendedName>
        <fullName evidence="4 13">Tetraacyldisaccharide 4'-kinase</fullName>
        <ecNumber evidence="3 13">2.7.1.130</ecNumber>
    </recommendedName>
    <alternativeName>
        <fullName evidence="12 13">Lipid A 4'-kinase</fullName>
    </alternativeName>
</protein>
<evidence type="ECO:0000256" key="4">
    <source>
        <dbReference type="ARBA" id="ARBA00016436"/>
    </source>
</evidence>
<dbReference type="PANTHER" id="PTHR42724:SF1">
    <property type="entry name" value="TETRAACYLDISACCHARIDE 4'-KINASE, MITOCHONDRIAL-RELATED"/>
    <property type="match status" value="1"/>
</dbReference>
<dbReference type="GO" id="GO:0005886">
    <property type="term" value="C:plasma membrane"/>
    <property type="evidence" value="ECO:0007669"/>
    <property type="project" value="TreeGrafter"/>
</dbReference>
<reference evidence="15 16" key="1">
    <citation type="journal article" date="2017" name="Front. Microbiol.">
        <title>Comparative Genomic Analysis of the Class Epsilonproteobacteria and Proposed Reclassification to Epsilonbacteraeota (phyl. nov.).</title>
        <authorList>
            <person name="Waite D.W."/>
            <person name="Vanwonterghem I."/>
            <person name="Rinke C."/>
            <person name="Parks D.H."/>
            <person name="Zhang Y."/>
            <person name="Takai K."/>
            <person name="Sievert S.M."/>
            <person name="Simon J."/>
            <person name="Campbell B.J."/>
            <person name="Hanson T.E."/>
            <person name="Woyke T."/>
            <person name="Klotz M.G."/>
            <person name="Hugenholtz P."/>
        </authorList>
    </citation>
    <scope>NUCLEOTIDE SEQUENCE [LARGE SCALE GENOMIC DNA]</scope>
    <source>
        <strain evidence="15">UBA11420</strain>
    </source>
</reference>
<keyword evidence="5 13" id="KW-0444">Lipid biosynthesis</keyword>
<comment type="pathway">
    <text evidence="2 13">Glycolipid biosynthesis; lipid IV(A) biosynthesis; lipid IV(A) from (3R)-3-hydroxytetradecanoyl-[acyl-carrier-protein] and UDP-N-acetyl-alpha-D-glucosamine: step 6/6.</text>
</comment>
<evidence type="ECO:0000256" key="10">
    <source>
        <dbReference type="ARBA" id="ARBA00022840"/>
    </source>
</evidence>
<keyword evidence="10 13" id="KW-0067">ATP-binding</keyword>
<dbReference type="Pfam" id="PF02606">
    <property type="entry name" value="LpxK"/>
    <property type="match status" value="2"/>
</dbReference>
<dbReference type="NCBIfam" id="NF001892">
    <property type="entry name" value="PRK00652.1-5"/>
    <property type="match status" value="1"/>
</dbReference>
<sequence length="312" mass="35208">MFKNPKFVLWVEEYLFYPHTLSHKLLSYALLPISFLYCAITLFKRYRGKKKRLSFGIPIVSVGNLTLGGNGKTPFCITLAQQYDNVAVILRGYGRKSHGMLVVSDRGQMMCDAMASGDEAMLYAKALPEATVIVSEDRVDAIRLAKKKGAKLIFLDDGFSKSHIAKIDILMKPNPEPVNSFCLPSGPYREPRFLYQKADLIITEGVDFFRRVEVVAPTRKMLLVTAISKPSRLDAYLPDNVIGKVAFPDHYMYTEKELETLMYEHQATSILTTQKDAVKMATFDLPLSILKLDIDIFPETLTKINALLAPKR</sequence>
<keyword evidence="11 13" id="KW-0443">Lipid metabolism</keyword>
<keyword evidence="8 13" id="KW-0547">Nucleotide-binding</keyword>
<evidence type="ECO:0000256" key="9">
    <source>
        <dbReference type="ARBA" id="ARBA00022777"/>
    </source>
</evidence>
<evidence type="ECO:0000256" key="6">
    <source>
        <dbReference type="ARBA" id="ARBA00022556"/>
    </source>
</evidence>
<evidence type="ECO:0000313" key="15">
    <source>
        <dbReference type="EMBL" id="DAB36167.1"/>
    </source>
</evidence>
<feature type="transmembrane region" description="Helical" evidence="14">
    <location>
        <begin position="25"/>
        <end position="43"/>
    </location>
</feature>
<evidence type="ECO:0000256" key="11">
    <source>
        <dbReference type="ARBA" id="ARBA00023098"/>
    </source>
</evidence>
<organism evidence="15 16">
    <name type="scientific">Sulfurospirillum cavolei</name>
    <dbReference type="NCBI Taxonomy" id="366522"/>
    <lineage>
        <taxon>Bacteria</taxon>
        <taxon>Pseudomonadati</taxon>
        <taxon>Campylobacterota</taxon>
        <taxon>Epsilonproteobacteria</taxon>
        <taxon>Campylobacterales</taxon>
        <taxon>Sulfurospirillaceae</taxon>
        <taxon>Sulfurospirillum</taxon>
    </lineage>
</organism>
<comment type="similarity">
    <text evidence="13">Belongs to the LpxK family.</text>
</comment>
<accession>A0A2D3WBR3</accession>